<dbReference type="AlphaFoldDB" id="K6CZ51"/>
<organism evidence="1 2">
    <name type="scientific">Neobacillus bataviensis LMG 21833</name>
    <dbReference type="NCBI Taxonomy" id="1117379"/>
    <lineage>
        <taxon>Bacteria</taxon>
        <taxon>Bacillati</taxon>
        <taxon>Bacillota</taxon>
        <taxon>Bacilli</taxon>
        <taxon>Bacillales</taxon>
        <taxon>Bacillaceae</taxon>
        <taxon>Neobacillus</taxon>
    </lineage>
</organism>
<dbReference type="RefSeq" id="WP_007087023.1">
    <property type="nucleotide sequence ID" value="NZ_AJLS01000132.1"/>
</dbReference>
<proteinExistence type="predicted"/>
<protein>
    <submittedName>
        <fullName evidence="1">Uncharacterized protein</fullName>
    </submittedName>
</protein>
<comment type="caution">
    <text evidence="1">The sequence shown here is derived from an EMBL/GenBank/DDBJ whole genome shotgun (WGS) entry which is preliminary data.</text>
</comment>
<dbReference type="OrthoDB" id="1653343at2"/>
<evidence type="ECO:0000313" key="1">
    <source>
        <dbReference type="EMBL" id="EKN65487.1"/>
    </source>
</evidence>
<dbReference type="eggNOG" id="ENOG5032UM5">
    <property type="taxonomic scope" value="Bacteria"/>
</dbReference>
<dbReference type="EMBL" id="AJLS01000132">
    <property type="protein sequence ID" value="EKN65487.1"/>
    <property type="molecule type" value="Genomic_DNA"/>
</dbReference>
<dbReference type="STRING" id="1117379.BABA_20151"/>
<keyword evidence="2" id="KW-1185">Reference proteome</keyword>
<evidence type="ECO:0000313" key="2">
    <source>
        <dbReference type="Proteomes" id="UP000006316"/>
    </source>
</evidence>
<accession>K6CZ51</accession>
<name>K6CZ51_9BACI</name>
<dbReference type="Proteomes" id="UP000006316">
    <property type="component" value="Unassembled WGS sequence"/>
</dbReference>
<gene>
    <name evidence="1" type="ORF">BABA_20151</name>
</gene>
<dbReference type="PATRIC" id="fig|1117379.3.peg.4176"/>
<sequence length="253" mass="28283">MKKEMLLVIVSFFLLSITAITGVYAIEEKTKIITISEEKADLSGDEIDEVILLKGIPYQDDDSYLKEVYIEVAGSNGKVITFPLESGSKASLQLIDLNHDGIKDLFASVLTGGSGGIVNNYLYSIKNFVHTDLTIPEPLEMDAKFLNGYKAEIKLVQTGKTYLFDLKDRKKYYKKLGFYYKGKLNEPTELSVNPYSSLKPIQLKDGRMGLKGLQRVTGVANADTIALIESTWTYENGRWKILTVTVKQENTAN</sequence>
<reference evidence="1 2" key="1">
    <citation type="journal article" date="2012" name="Front. Microbiol.">
        <title>Redundancy and modularity in membrane-associated dissimilatory nitrate reduction in Bacillus.</title>
        <authorList>
            <person name="Heylen K."/>
            <person name="Keltjens J."/>
        </authorList>
    </citation>
    <scope>NUCLEOTIDE SEQUENCE [LARGE SCALE GENOMIC DNA]</scope>
    <source>
        <strain evidence="2">LMG 21833T</strain>
    </source>
</reference>